<organism evidence="3 4">
    <name type="scientific">Candidatus Aquitaenariimonas noxiae</name>
    <dbReference type="NCBI Taxonomy" id="1974741"/>
    <lineage>
        <taxon>Bacteria</taxon>
        <taxon>Pseudomonadati</taxon>
        <taxon>Candidatus Omnitrophota</taxon>
        <taxon>Candidatus Aquitaenariimonas</taxon>
    </lineage>
</organism>
<keyword evidence="2" id="KW-0812">Transmembrane</keyword>
<dbReference type="GO" id="GO:0043107">
    <property type="term" value="P:type IV pilus-dependent motility"/>
    <property type="evidence" value="ECO:0007669"/>
    <property type="project" value="InterPro"/>
</dbReference>
<accession>A0A2J0KW79</accession>
<dbReference type="PANTHER" id="PTHR39555:SF1">
    <property type="entry name" value="TYPE IV PILUS INNER MEMBRANE COMPONENT PILO"/>
    <property type="match status" value="1"/>
</dbReference>
<proteinExistence type="predicted"/>
<dbReference type="GO" id="GO:0043683">
    <property type="term" value="P:type IV pilus assembly"/>
    <property type="evidence" value="ECO:0007669"/>
    <property type="project" value="InterPro"/>
</dbReference>
<feature type="transmembrane region" description="Helical" evidence="2">
    <location>
        <begin position="15"/>
        <end position="35"/>
    </location>
</feature>
<name>A0A2J0KW79_9BACT</name>
<evidence type="ECO:0000256" key="2">
    <source>
        <dbReference type="SAM" id="Phobius"/>
    </source>
</evidence>
<sequence length="217" mass="24885">MKIDLNILREKNTQWVILILLGVLIMFFLYLNLIFKPTIAGLQNINPKLTELKKNIETVEALVKKQEETKREFEKLQYKMRYYENMLSGEEQIPSLLEELSGMARESNVKIIGIKPTKLNTSKDTVKKEVVSRIRADAARDANKEAPKVKKAKASYHEIPISVEAKCGYHQLGVFISKLENANRLLVVNDIEIKTDPMTPREHNVSLIVSAFLMTEE</sequence>
<dbReference type="PANTHER" id="PTHR39555">
    <property type="entry name" value="FIMBRIAL ASSEMBLY PROTEIN PILO-LIKE PROTEIN-RELATED"/>
    <property type="match status" value="1"/>
</dbReference>
<keyword evidence="1" id="KW-0175">Coiled coil</keyword>
<keyword evidence="2" id="KW-1133">Transmembrane helix</keyword>
<evidence type="ECO:0000256" key="1">
    <source>
        <dbReference type="SAM" id="Coils"/>
    </source>
</evidence>
<dbReference type="Gene3D" id="3.30.70.60">
    <property type="match status" value="1"/>
</dbReference>
<evidence type="ECO:0000313" key="4">
    <source>
        <dbReference type="Proteomes" id="UP000230052"/>
    </source>
</evidence>
<dbReference type="EMBL" id="PEWV01000042">
    <property type="protein sequence ID" value="PIU41574.1"/>
    <property type="molecule type" value="Genomic_DNA"/>
</dbReference>
<dbReference type="InterPro" id="IPR007445">
    <property type="entry name" value="PilO"/>
</dbReference>
<comment type="caution">
    <text evidence="3">The sequence shown here is derived from an EMBL/GenBank/DDBJ whole genome shotgun (WGS) entry which is preliminary data.</text>
</comment>
<dbReference type="Pfam" id="PF04350">
    <property type="entry name" value="PilO"/>
    <property type="match status" value="2"/>
</dbReference>
<protein>
    <recommendedName>
        <fullName evidence="5">Pilus assembly protein PilO</fullName>
    </recommendedName>
</protein>
<dbReference type="Proteomes" id="UP000230052">
    <property type="component" value="Unassembled WGS sequence"/>
</dbReference>
<dbReference type="AlphaFoldDB" id="A0A2J0KW79"/>
<dbReference type="InterPro" id="IPR014717">
    <property type="entry name" value="Transl_elong_EF1B/ribsomal_bS6"/>
</dbReference>
<keyword evidence="2" id="KW-0472">Membrane</keyword>
<gene>
    <name evidence="3" type="ORF">COS99_04485</name>
</gene>
<feature type="coiled-coil region" evidence="1">
    <location>
        <begin position="49"/>
        <end position="79"/>
    </location>
</feature>
<reference evidence="3 4" key="1">
    <citation type="submission" date="2017-09" db="EMBL/GenBank/DDBJ databases">
        <title>Depth-based differentiation of microbial function through sediment-hosted aquifers and enrichment of novel symbionts in the deep terrestrial subsurface.</title>
        <authorList>
            <person name="Probst A.J."/>
            <person name="Ladd B."/>
            <person name="Jarett J.K."/>
            <person name="Geller-Mcgrath D.E."/>
            <person name="Sieber C.M."/>
            <person name="Emerson J.B."/>
            <person name="Anantharaman K."/>
            <person name="Thomas B.C."/>
            <person name="Malmstrom R."/>
            <person name="Stieglmeier M."/>
            <person name="Klingl A."/>
            <person name="Woyke T."/>
            <person name="Ryan C.M."/>
            <person name="Banfield J.F."/>
        </authorList>
    </citation>
    <scope>NUCLEOTIDE SEQUENCE [LARGE SCALE GENOMIC DNA]</scope>
    <source>
        <strain evidence="3">CG07_land_8_20_14_0_80_42_15</strain>
    </source>
</reference>
<evidence type="ECO:0008006" key="5">
    <source>
        <dbReference type="Google" id="ProtNLM"/>
    </source>
</evidence>
<evidence type="ECO:0000313" key="3">
    <source>
        <dbReference type="EMBL" id="PIU41574.1"/>
    </source>
</evidence>